<geneLocation type="chloroplast" evidence="1"/>
<proteinExistence type="predicted"/>
<dbReference type="GO" id="GO:0006315">
    <property type="term" value="P:homing of group II introns"/>
    <property type="evidence" value="ECO:0007669"/>
    <property type="project" value="TreeGrafter"/>
</dbReference>
<dbReference type="AlphaFoldDB" id="A0A1X9GCK7"/>
<name>A0A1X9GCK7_9EUGL</name>
<dbReference type="RefSeq" id="YP_009389097.1">
    <property type="nucleotide sequence ID" value="NC_035156.1"/>
</dbReference>
<accession>A0A1X9GCK7</accession>
<dbReference type="GO" id="GO:0090615">
    <property type="term" value="P:mitochondrial mRNA processing"/>
    <property type="evidence" value="ECO:0007669"/>
    <property type="project" value="TreeGrafter"/>
</dbReference>
<sequence>MSVSNITFKKLFTYNLLLYSLNHLKKTIKSLDTNEKFTIPAVSKSWLKKTSYLISTGKFDYNSYIVPVIGHIDSIKGRKGLISKFKFRIIENAFVLLLIFFFRNCFRNDIDLIKCLRFIINLFFNFKRGLFSRSSLLNFDRYKFLSIKNTDLNYGNFFVKKVLKSKFPLKNNGINFDRRVNFTSVLSNIKTWDSNLKFFLTGKIILSFNLMNRNRLKNIFLKNVDDIAFWSEIEKMINCNLINISDNAIYLKSRFLDNNPLSYWLLDMYLNELDIFLSNILNSFGSRLNIYLSNKLFSDKSFLFKFTPLKLEKNLLKFKNLKLNYIDQYSFVVEKLLGKFTKFEISLNRVLYSVRYLNYFSLGIIASKNFSLSLRRKITSFVKTNLLFFIKDFKLYSLPNDYISFLGFNISTYYQNRKSFPLNFRINAIKKYQKKIMSRLDSFTLKMSNITNNRIRIELFTNLIRASSFRKEISSSLVDMKIWTFIFQLEAIRCIQYGKIILSEDKHSLFSDELLSVVKISELKNYRKYHMSLYSKKVKLVLKTILDTFPHLISKSVLPLDIGIIFFFEEFKTKFSFFYDNFSSDISDYGLSLYDSSISSHFQKTDKLLFNSTFLFIKINAPIRYIFEKLRLLGFIHPLKKRATSNSQYLSFNDIYILKSFGYLANSLLFWFRCIDNFSKVKFLVNLIRESCFLTLCRKHNKSKNWAFSVYTPNLVVSKGLFFSKSFFPTRINMLRMKKKFVLQSNFFFDEEFFITD</sequence>
<protein>
    <submittedName>
        <fullName evidence="1">Maturase</fullName>
    </submittedName>
</protein>
<dbReference type="EMBL" id="KP939040">
    <property type="protein sequence ID" value="AKR17870.1"/>
    <property type="molecule type" value="Genomic_DNA"/>
</dbReference>
<dbReference type="PANTHER" id="PTHR33642">
    <property type="entry name" value="COX1/OXI3 INTRON 1 PROTEIN-RELATED"/>
    <property type="match status" value="1"/>
</dbReference>
<keyword evidence="1" id="KW-0150">Chloroplast</keyword>
<keyword evidence="1" id="KW-0934">Plastid</keyword>
<reference evidence="1" key="1">
    <citation type="journal article" date="2017" name="J. Phycol.">
        <title>A rare case of plastid protein-coding gene duplication in the chloroplast genome of Euglena archaeoplastidiata (Euglenophyta).</title>
        <authorList>
            <person name="Bennett M.S."/>
            <person name="Shiu S.H."/>
            <person name="Triemer R.E."/>
        </authorList>
    </citation>
    <scope>NUCLEOTIDE SEQUENCE</scope>
    <source>
        <strain evidence="1">Michigan</strain>
    </source>
</reference>
<organism evidence="1">
    <name type="scientific">Euglena archaeoplastidiata</name>
    <dbReference type="NCBI Taxonomy" id="1188008"/>
    <lineage>
        <taxon>Eukaryota</taxon>
        <taxon>Discoba</taxon>
        <taxon>Euglenozoa</taxon>
        <taxon>Euglenida</taxon>
        <taxon>Spirocuta</taxon>
        <taxon>Euglenophyceae</taxon>
        <taxon>Euglenales</taxon>
        <taxon>Euglenaceae</taxon>
        <taxon>Euglena</taxon>
    </lineage>
</organism>
<dbReference type="PANTHER" id="PTHR33642:SF4">
    <property type="entry name" value="COX1_OXI3 INTRON 1 PROTEIN-RELATED"/>
    <property type="match status" value="1"/>
</dbReference>
<dbReference type="GO" id="GO:0005739">
    <property type="term" value="C:mitochondrion"/>
    <property type="evidence" value="ECO:0007669"/>
    <property type="project" value="TreeGrafter"/>
</dbReference>
<gene>
    <name evidence="1" type="primary">mat2</name>
</gene>
<dbReference type="GeneID" id="33195268"/>
<evidence type="ECO:0000313" key="1">
    <source>
        <dbReference type="EMBL" id="AKR17870.1"/>
    </source>
</evidence>
<dbReference type="GO" id="GO:0003964">
    <property type="term" value="F:RNA-directed DNA polymerase activity"/>
    <property type="evidence" value="ECO:0007669"/>
    <property type="project" value="TreeGrafter"/>
</dbReference>